<proteinExistence type="inferred from homology"/>
<reference evidence="3 4" key="1">
    <citation type="submission" date="2020-08" db="EMBL/GenBank/DDBJ databases">
        <title>Genomic Encyclopedia of Type Strains, Phase IV (KMG-IV): sequencing the most valuable type-strain genomes for metagenomic binning, comparative biology and taxonomic classification.</title>
        <authorList>
            <person name="Goeker M."/>
        </authorList>
    </citation>
    <scope>NUCLEOTIDE SEQUENCE [LARGE SCALE GENOMIC DNA]</scope>
    <source>
        <strain evidence="3 4">DSM 102983</strain>
    </source>
</reference>
<evidence type="ECO:0000259" key="2">
    <source>
        <dbReference type="Pfam" id="PF00329"/>
    </source>
</evidence>
<organism evidence="3 4">
    <name type="scientific">Parabacteroides faecis</name>
    <dbReference type="NCBI Taxonomy" id="1217282"/>
    <lineage>
        <taxon>Bacteria</taxon>
        <taxon>Pseudomonadati</taxon>
        <taxon>Bacteroidota</taxon>
        <taxon>Bacteroidia</taxon>
        <taxon>Bacteroidales</taxon>
        <taxon>Tannerellaceae</taxon>
        <taxon>Parabacteroides</taxon>
    </lineage>
</organism>
<dbReference type="PANTHER" id="PTHR10884:SF14">
    <property type="entry name" value="NADH DEHYDROGENASE [UBIQUINONE] IRON-SULFUR PROTEIN 3, MITOCHONDRIAL"/>
    <property type="match status" value="1"/>
</dbReference>
<dbReference type="InterPro" id="IPR037232">
    <property type="entry name" value="NADH_quin_OxRdtase_su_C/D-like"/>
</dbReference>
<comment type="similarity">
    <text evidence="1">Belongs to the complex I 30 kDa subunit family.</text>
</comment>
<dbReference type="InterPro" id="IPR001268">
    <property type="entry name" value="NADH_UbQ_OxRdtase_30kDa_su"/>
</dbReference>
<protein>
    <submittedName>
        <fullName evidence="3">NADH:ubiquinone oxidoreductase subunit C</fullName>
    </submittedName>
</protein>
<dbReference type="Gene3D" id="3.30.460.80">
    <property type="entry name" value="NADH:ubiquinone oxidoreductase, 30kDa subunit"/>
    <property type="match status" value="1"/>
</dbReference>
<dbReference type="PANTHER" id="PTHR10884">
    <property type="entry name" value="NADH DEHYDROGENASE UBIQUINONE IRON-SULFUR PROTEIN 3"/>
    <property type="match status" value="1"/>
</dbReference>
<evidence type="ECO:0000256" key="1">
    <source>
        <dbReference type="ARBA" id="ARBA00007569"/>
    </source>
</evidence>
<dbReference type="RefSeq" id="WP_122375572.1">
    <property type="nucleotide sequence ID" value="NZ_BMPB01000014.1"/>
</dbReference>
<evidence type="ECO:0000313" key="3">
    <source>
        <dbReference type="EMBL" id="MBB4624179.1"/>
    </source>
</evidence>
<sequence length="149" mass="17477">MNKEKLTTLLSNRFQGKDIGESFGLPALIIAKEELMDTAHLLKEDQTFGFNQLVCETVTDRSEYFELVCHLRAVGKGHEMILKTHVEREETPLLPSLYELWQAAELFEDEIYDLFGIRFDNHPHLRRLFLDEEFEGYPLRKDFVNTLDL</sequence>
<accession>A0ABR6KTL8</accession>
<keyword evidence="4" id="KW-1185">Reference proteome</keyword>
<feature type="domain" description="NADH:ubiquinone oxidoreductase 30kDa subunit" evidence="2">
    <location>
        <begin position="30"/>
        <end position="144"/>
    </location>
</feature>
<name>A0ABR6KTL8_9BACT</name>
<dbReference type="Pfam" id="PF00329">
    <property type="entry name" value="Complex1_30kDa"/>
    <property type="match status" value="1"/>
</dbReference>
<evidence type="ECO:0000313" key="4">
    <source>
        <dbReference type="Proteomes" id="UP000533637"/>
    </source>
</evidence>
<gene>
    <name evidence="3" type="ORF">GGQ57_004107</name>
</gene>
<dbReference type="EMBL" id="JACHOC010000009">
    <property type="protein sequence ID" value="MBB4624179.1"/>
    <property type="molecule type" value="Genomic_DNA"/>
</dbReference>
<dbReference type="Proteomes" id="UP000533637">
    <property type="component" value="Unassembled WGS sequence"/>
</dbReference>
<dbReference type="SUPFAM" id="SSF143243">
    <property type="entry name" value="Nqo5-like"/>
    <property type="match status" value="1"/>
</dbReference>
<comment type="caution">
    <text evidence="3">The sequence shown here is derived from an EMBL/GenBank/DDBJ whole genome shotgun (WGS) entry which is preliminary data.</text>
</comment>